<feature type="domain" description="Skg3/CAF120-like PH-like" evidence="2">
    <location>
        <begin position="420"/>
        <end position="473"/>
    </location>
</feature>
<dbReference type="InterPro" id="IPR058155">
    <property type="entry name" value="Skg3/CAF120-like_PH"/>
</dbReference>
<reference evidence="3 4" key="1">
    <citation type="journal article" date="2019" name="Front. Genet.">
        <title>Whole-Genome Sequencing of the Opportunistic Yeast Pathogen Candida inconspicua Uncovers Its Hybrid Origin.</title>
        <authorList>
            <person name="Mixao V."/>
            <person name="Hansen A.P."/>
            <person name="Saus E."/>
            <person name="Boekhout T."/>
            <person name="Lass-Florl C."/>
            <person name="Gabaldon T."/>
        </authorList>
    </citation>
    <scope>NUCLEOTIDE SEQUENCE [LARGE SCALE GENOMIC DNA]</scope>
    <source>
        <strain evidence="3 4">CBS 180</strain>
    </source>
</reference>
<evidence type="ECO:0000256" key="1">
    <source>
        <dbReference type="SAM" id="MobiDB-lite"/>
    </source>
</evidence>
<feature type="domain" description="Skg3/CAF120-like PH-like" evidence="2">
    <location>
        <begin position="250"/>
        <end position="343"/>
    </location>
</feature>
<feature type="compositionally biased region" description="Polar residues" evidence="1">
    <location>
        <begin position="560"/>
        <end position="572"/>
    </location>
</feature>
<accession>A0A4T0WUM7</accession>
<name>A0A4T0WUM7_9ASCO</name>
<proteinExistence type="predicted"/>
<evidence type="ECO:0000313" key="3">
    <source>
        <dbReference type="EMBL" id="TID13293.1"/>
    </source>
</evidence>
<dbReference type="AlphaFoldDB" id="A0A4T0WUM7"/>
<evidence type="ECO:0000313" key="4">
    <source>
        <dbReference type="Proteomes" id="UP000307173"/>
    </source>
</evidence>
<feature type="compositionally biased region" description="Low complexity" evidence="1">
    <location>
        <begin position="365"/>
        <end position="378"/>
    </location>
</feature>
<organism evidence="3 4">
    <name type="scientific">Pichia inconspicua</name>
    <dbReference type="NCBI Taxonomy" id="52247"/>
    <lineage>
        <taxon>Eukaryota</taxon>
        <taxon>Fungi</taxon>
        <taxon>Dikarya</taxon>
        <taxon>Ascomycota</taxon>
        <taxon>Saccharomycotina</taxon>
        <taxon>Pichiomycetes</taxon>
        <taxon>Pichiales</taxon>
        <taxon>Pichiaceae</taxon>
        <taxon>Pichia</taxon>
    </lineage>
</organism>
<comment type="caution">
    <text evidence="3">The sequence shown here is derived from an EMBL/GenBank/DDBJ whole genome shotgun (WGS) entry which is preliminary data.</text>
</comment>
<feature type="region of interest" description="Disordered" evidence="1">
    <location>
        <begin position="551"/>
        <end position="572"/>
    </location>
</feature>
<dbReference type="OrthoDB" id="5563754at2759"/>
<dbReference type="EMBL" id="SELW01000680">
    <property type="protein sequence ID" value="TID13293.1"/>
    <property type="molecule type" value="Genomic_DNA"/>
</dbReference>
<protein>
    <recommendedName>
        <fullName evidence="2">Skg3/CAF120-like PH-like domain-containing protein</fullName>
    </recommendedName>
</protein>
<feature type="compositionally biased region" description="Low complexity" evidence="1">
    <location>
        <begin position="395"/>
        <end position="409"/>
    </location>
</feature>
<gene>
    <name evidence="3" type="ORF">CANINC_004979</name>
</gene>
<dbReference type="Pfam" id="PF25381">
    <property type="entry name" value="PH_26"/>
    <property type="match status" value="2"/>
</dbReference>
<dbReference type="Proteomes" id="UP000307173">
    <property type="component" value="Unassembled WGS sequence"/>
</dbReference>
<dbReference type="STRING" id="52247.A0A4T0WUM7"/>
<feature type="region of interest" description="Disordered" evidence="1">
    <location>
        <begin position="365"/>
        <end position="409"/>
    </location>
</feature>
<feature type="compositionally biased region" description="Polar residues" evidence="1">
    <location>
        <begin position="58"/>
        <end position="80"/>
    </location>
</feature>
<feature type="compositionally biased region" description="Low complexity" evidence="1">
    <location>
        <begin position="28"/>
        <end position="51"/>
    </location>
</feature>
<feature type="region of interest" description="Disordered" evidence="1">
    <location>
        <begin position="14"/>
        <end position="85"/>
    </location>
</feature>
<evidence type="ECO:0000259" key="2">
    <source>
        <dbReference type="Pfam" id="PF25381"/>
    </source>
</evidence>
<keyword evidence="4" id="KW-1185">Reference proteome</keyword>
<feature type="compositionally biased region" description="Polar residues" evidence="1">
    <location>
        <begin position="18"/>
        <end position="27"/>
    </location>
</feature>
<sequence length="572" mass="64272">MGFLKLFKRKNSSRDKVNTNVAAQEKSTNAATKTTTDFTNNNSNNYYSPNNISEPLASDSTIGNDHSNTGLSTDSLASGSTKRRSSFSLLKKPSFGTIDTSISHHTNKEIRAKRVTDLPEELMPVVTLINHQQSRVYYKGHAYFNHASNNLNNYQWTPAYVELSGSDINVQVEGNPNTFINVCDCELSFSKAENTLSISVTNESVLTFKFNTLEEVVAFYSAVLLCKFEYQQLQEAYTGALLSSQAIHFSDIKTLLSPSNKNVKEEWTVIRFPFFNDKCIRAYIVIKPNNKVEIYTSSSKAKKHLLATITNGQSAYTIYSNDPSQIQNNSLLRIYGNCYINSDLLEAVVSNDDIDSIRSKKMRSRTSSLSKRLSMTSLRSDDNSRAQNMHKRTNSNDTTLSNNSFNNSKTPKKLMKKNLTFTQLVYIIPESHASVRPVEIMLRMLIPVLNSFSLYGRPTKFISSRTDPNSLLFGLPQLPNTYYLNTKSANDLVSLNLDHSISEAWTSSDWNYVFKELLGTLMEKGWKGGAFVGDVANLNITLKNKHETPSYDPMEDFADRSSSANRSMSVPE</sequence>